<evidence type="ECO:0000313" key="2">
    <source>
        <dbReference type="EMBL" id="MBC3537876.1"/>
    </source>
</evidence>
<dbReference type="PANTHER" id="PTHR11014:SF63">
    <property type="entry name" value="METALLOPEPTIDASE, PUTATIVE (AFU_ORTHOLOGUE AFUA_6G09600)-RELATED"/>
    <property type="match status" value="1"/>
</dbReference>
<evidence type="ECO:0000259" key="1">
    <source>
        <dbReference type="Pfam" id="PF07687"/>
    </source>
</evidence>
<evidence type="ECO:0000313" key="3">
    <source>
        <dbReference type="Proteomes" id="UP000606870"/>
    </source>
</evidence>
<organism evidence="2 3">
    <name type="scientific">Megasphaera hominis</name>
    <dbReference type="NCBI Taxonomy" id="159836"/>
    <lineage>
        <taxon>Bacteria</taxon>
        <taxon>Bacillati</taxon>
        <taxon>Bacillota</taxon>
        <taxon>Negativicutes</taxon>
        <taxon>Veillonellales</taxon>
        <taxon>Veillonellaceae</taxon>
        <taxon>Megasphaera</taxon>
    </lineage>
</organism>
<feature type="domain" description="Peptidase M20 dimerisation" evidence="1">
    <location>
        <begin position="193"/>
        <end position="282"/>
    </location>
</feature>
<dbReference type="InterPro" id="IPR017439">
    <property type="entry name" value="Amidohydrolase"/>
</dbReference>
<name>A0ABR6VMY5_9FIRM</name>
<proteinExistence type="predicted"/>
<dbReference type="RefSeq" id="WP_186504447.1">
    <property type="nucleotide sequence ID" value="NZ_JACOGK010000047.1"/>
</dbReference>
<sequence>MAAEDRLKTLVEQYTPHICELRRTFHRQPELSYEEQGTARVIAAEFRSLGLEVHEGVGGIPSVIGILHGAQGAGPTVALRADMDALQITEATDLPFASERPGIMHACGHDGHMAILLGAARVLASLRQELSGTVIFIGQPAEEKSPHGGARAIVASGILEGVKAVYGLHVWPTLPVGQVGVLNGPVMAASDHVTVTLHGQSSHAAMPHRGVDAIVAAGQFIMAAQTLVSRQINPLYPAVLTFGRIAGGSRYNIVADEVTLEGTCRTYHAEAQDLMETKLEGLLQGLDVMYGTQSELQYERGYGAVFNQPDQADLVRRVVTDRFGAGALAAVNEPAMTAEDFSGYLKAYPGAFIWLGATAPGKPVWPLHNAHFAVDEACLPVGTEMMAALALAALQE</sequence>
<dbReference type="SUPFAM" id="SSF55031">
    <property type="entry name" value="Bacterial exopeptidase dimerisation domain"/>
    <property type="match status" value="1"/>
</dbReference>
<protein>
    <submittedName>
        <fullName evidence="2">Amidohydrolase</fullName>
    </submittedName>
</protein>
<dbReference type="Pfam" id="PF07687">
    <property type="entry name" value="M20_dimer"/>
    <property type="match status" value="1"/>
</dbReference>
<comment type="caution">
    <text evidence="2">The sequence shown here is derived from an EMBL/GenBank/DDBJ whole genome shotgun (WGS) entry which is preliminary data.</text>
</comment>
<dbReference type="InterPro" id="IPR036264">
    <property type="entry name" value="Bact_exopeptidase_dim_dom"/>
</dbReference>
<dbReference type="Gene3D" id="3.30.70.360">
    <property type="match status" value="1"/>
</dbReference>
<accession>A0ABR6VMY5</accession>
<gene>
    <name evidence="2" type="ORF">H8J70_11560</name>
</gene>
<dbReference type="Pfam" id="PF01546">
    <property type="entry name" value="Peptidase_M20"/>
    <property type="match status" value="1"/>
</dbReference>
<dbReference type="NCBIfam" id="TIGR01891">
    <property type="entry name" value="amidohydrolases"/>
    <property type="match status" value="1"/>
</dbReference>
<reference evidence="2 3" key="1">
    <citation type="submission" date="2020-08" db="EMBL/GenBank/DDBJ databases">
        <authorList>
            <person name="Liu C."/>
            <person name="Sun Q."/>
        </authorList>
    </citation>
    <scope>NUCLEOTIDE SEQUENCE [LARGE SCALE GENOMIC DNA]</scope>
    <source>
        <strain evidence="2 3">NSJ-59</strain>
    </source>
</reference>
<dbReference type="InterPro" id="IPR011650">
    <property type="entry name" value="Peptidase_M20_dimer"/>
</dbReference>
<keyword evidence="3" id="KW-1185">Reference proteome</keyword>
<dbReference type="EMBL" id="JACOGK010000047">
    <property type="protein sequence ID" value="MBC3537876.1"/>
    <property type="molecule type" value="Genomic_DNA"/>
</dbReference>
<dbReference type="Proteomes" id="UP000606870">
    <property type="component" value="Unassembled WGS sequence"/>
</dbReference>
<dbReference type="Gene3D" id="3.40.630.10">
    <property type="entry name" value="Zn peptidases"/>
    <property type="match status" value="1"/>
</dbReference>
<dbReference type="PANTHER" id="PTHR11014">
    <property type="entry name" value="PEPTIDASE M20 FAMILY MEMBER"/>
    <property type="match status" value="1"/>
</dbReference>
<dbReference type="InterPro" id="IPR002933">
    <property type="entry name" value="Peptidase_M20"/>
</dbReference>
<dbReference type="PIRSF" id="PIRSF005962">
    <property type="entry name" value="Pept_M20D_amidohydro"/>
    <property type="match status" value="1"/>
</dbReference>
<dbReference type="SUPFAM" id="SSF53187">
    <property type="entry name" value="Zn-dependent exopeptidases"/>
    <property type="match status" value="1"/>
</dbReference>